<organism evidence="2 3">
    <name type="scientific">Sistotremastrum suecicum HHB10207 ss-3</name>
    <dbReference type="NCBI Taxonomy" id="1314776"/>
    <lineage>
        <taxon>Eukaryota</taxon>
        <taxon>Fungi</taxon>
        <taxon>Dikarya</taxon>
        <taxon>Basidiomycota</taxon>
        <taxon>Agaricomycotina</taxon>
        <taxon>Agaricomycetes</taxon>
        <taxon>Sistotremastrales</taxon>
        <taxon>Sistotremastraceae</taxon>
        <taxon>Sistotremastrum</taxon>
    </lineage>
</organism>
<dbReference type="AlphaFoldDB" id="A0A165ZFJ3"/>
<keyword evidence="1" id="KW-0732">Signal</keyword>
<keyword evidence="3" id="KW-1185">Reference proteome</keyword>
<evidence type="ECO:0000313" key="2">
    <source>
        <dbReference type="EMBL" id="KZT34259.1"/>
    </source>
</evidence>
<feature type="signal peptide" evidence="1">
    <location>
        <begin position="1"/>
        <end position="23"/>
    </location>
</feature>
<dbReference type="EMBL" id="KV428191">
    <property type="protein sequence ID" value="KZT34259.1"/>
    <property type="molecule type" value="Genomic_DNA"/>
</dbReference>
<reference evidence="2 3" key="1">
    <citation type="journal article" date="2016" name="Mol. Biol. Evol.">
        <title>Comparative Genomics of Early-Diverging Mushroom-Forming Fungi Provides Insights into the Origins of Lignocellulose Decay Capabilities.</title>
        <authorList>
            <person name="Nagy L.G."/>
            <person name="Riley R."/>
            <person name="Tritt A."/>
            <person name="Adam C."/>
            <person name="Daum C."/>
            <person name="Floudas D."/>
            <person name="Sun H."/>
            <person name="Yadav J.S."/>
            <person name="Pangilinan J."/>
            <person name="Larsson K.H."/>
            <person name="Matsuura K."/>
            <person name="Barry K."/>
            <person name="Labutti K."/>
            <person name="Kuo R."/>
            <person name="Ohm R.A."/>
            <person name="Bhattacharya S.S."/>
            <person name="Shirouzu T."/>
            <person name="Yoshinaga Y."/>
            <person name="Martin F.M."/>
            <person name="Grigoriev I.V."/>
            <person name="Hibbett D.S."/>
        </authorList>
    </citation>
    <scope>NUCLEOTIDE SEQUENCE [LARGE SCALE GENOMIC DNA]</scope>
    <source>
        <strain evidence="2 3">HHB10207 ss-3</strain>
    </source>
</reference>
<feature type="chain" id="PRO_5007870037" evidence="1">
    <location>
        <begin position="24"/>
        <end position="76"/>
    </location>
</feature>
<sequence>MKWMKKAIRLFLLLLLLQQRRRGREYEHATRKIVRVHEIEYHDDLGLGRELELCMSMLSDGMGMTSSLSFFSFKST</sequence>
<evidence type="ECO:0000256" key="1">
    <source>
        <dbReference type="SAM" id="SignalP"/>
    </source>
</evidence>
<evidence type="ECO:0000313" key="3">
    <source>
        <dbReference type="Proteomes" id="UP000076798"/>
    </source>
</evidence>
<name>A0A165ZFJ3_9AGAM</name>
<protein>
    <submittedName>
        <fullName evidence="2">Uncharacterized protein</fullName>
    </submittedName>
</protein>
<proteinExistence type="predicted"/>
<gene>
    <name evidence="2" type="ORF">SISSUDRAFT_1053073</name>
</gene>
<dbReference type="Proteomes" id="UP000076798">
    <property type="component" value="Unassembled WGS sequence"/>
</dbReference>
<accession>A0A165ZFJ3</accession>